<evidence type="ECO:0000256" key="1">
    <source>
        <dbReference type="ARBA" id="ARBA00004496"/>
    </source>
</evidence>
<evidence type="ECO:0000313" key="5">
    <source>
        <dbReference type="Proteomes" id="UP001295444"/>
    </source>
</evidence>
<organism evidence="4 5">
    <name type="scientific">Pelobates cultripes</name>
    <name type="common">Western spadefoot toad</name>
    <dbReference type="NCBI Taxonomy" id="61616"/>
    <lineage>
        <taxon>Eukaryota</taxon>
        <taxon>Metazoa</taxon>
        <taxon>Chordata</taxon>
        <taxon>Craniata</taxon>
        <taxon>Vertebrata</taxon>
        <taxon>Euteleostomi</taxon>
        <taxon>Amphibia</taxon>
        <taxon>Batrachia</taxon>
        <taxon>Anura</taxon>
        <taxon>Pelobatoidea</taxon>
        <taxon>Pelobatidae</taxon>
        <taxon>Pelobates</taxon>
    </lineage>
</organism>
<dbReference type="EMBL" id="OW240918">
    <property type="protein sequence ID" value="CAH2307329.1"/>
    <property type="molecule type" value="Genomic_DNA"/>
</dbReference>
<protein>
    <submittedName>
        <fullName evidence="4">BRCA1-associated ATM activator 1</fullName>
    </submittedName>
</protein>
<dbReference type="PANTHER" id="PTHR21331">
    <property type="entry name" value="BRCA1-ASSOCIATED ATM ACTIVATOR 1"/>
    <property type="match status" value="1"/>
</dbReference>
<evidence type="ECO:0000256" key="3">
    <source>
        <dbReference type="ARBA" id="ARBA00061308"/>
    </source>
</evidence>
<dbReference type="GO" id="GO:0006974">
    <property type="term" value="P:DNA damage response"/>
    <property type="evidence" value="ECO:0007669"/>
    <property type="project" value="InterPro"/>
</dbReference>
<dbReference type="AlphaFoldDB" id="A0AAD1SQ73"/>
<dbReference type="InterPro" id="IPR038904">
    <property type="entry name" value="BRAT1"/>
</dbReference>
<sequence length="759" mass="85397">MDTFCSDLLPHICDLLLNRRHLVSDDTIFQKLLDWFKALSSSVDVYEFMSENVCVVDMLYDILDVPDEESDLYAFAMRLSGIIAAHEDGFPLVLGLLEDFYGSFTVSNTMWDRVEVKLAWLNGFQDMLEHEMSIRFFYTNRSLSVILSLQRERSMFLAGAINNLVAHAITASVKIEGNPNLDYVYELNELPDVAFVLLSRSVESLGSDCPYAASQAIRTLIAIFKDGSSVVVGIAWRHMFAYIYTFLEDGPLRNSVYLEELLLSVVRIPIFQAPNCNVWVLVLRTLKSLHLFQSITFAANIIKLRIAPKDVSYHALSVLLYPFHHILKMTTAYSDLSLEQIYCHPEAVNAMSMKLSAIALLSLSFRCIREIGETVGFLPTNGTFCAILTLLLFCIGQAPVLTPAGKIFSMHLFGCLKLQKAALDSLTNFTCLLNAHKCQEEIYKILLVYVDYPGIDPIVLKKTLNTSASWLWASSVSKNKDSWPQSIIFLKDLLPLLLKRLCNTHWEHRQNTLDYISDLLNCYTGREGFKLSLCASGIPHRAVDLLKDPVSAVRAGAVQCLSRLVNIVDLHVRLAKNAMSMTAMKKKVIVPNFMHILSEDQDPSPRRAVIKVFVDWLILGHIQNFHEPESLLYRILDVAKKDSDCEVKSNALELARLFVDQTFNVCVANSSPYNAELPSNTSKVRIVGALQKLNKVGIFTYLLDALCDRDKTVALGACKILISLKSKLSGGEETVNAELYGLERLKDVLKNWLLKLHRG</sequence>
<dbReference type="InterPro" id="IPR011989">
    <property type="entry name" value="ARM-like"/>
</dbReference>
<name>A0AAD1SQ73_PELCU</name>
<dbReference type="GO" id="GO:0008283">
    <property type="term" value="P:cell population proliferation"/>
    <property type="evidence" value="ECO:0007669"/>
    <property type="project" value="InterPro"/>
</dbReference>
<evidence type="ECO:0000313" key="4">
    <source>
        <dbReference type="EMBL" id="CAH2307329.1"/>
    </source>
</evidence>
<dbReference type="Gene3D" id="1.25.10.10">
    <property type="entry name" value="Leucine-rich Repeat Variant"/>
    <property type="match status" value="1"/>
</dbReference>
<reference evidence="4" key="1">
    <citation type="submission" date="2022-03" db="EMBL/GenBank/DDBJ databases">
        <authorList>
            <person name="Alioto T."/>
            <person name="Alioto T."/>
            <person name="Gomez Garrido J."/>
        </authorList>
    </citation>
    <scope>NUCLEOTIDE SEQUENCE</scope>
</reference>
<accession>A0AAD1SQ73</accession>
<proteinExistence type="inferred from homology"/>
<dbReference type="Proteomes" id="UP001295444">
    <property type="component" value="Chromosome 07"/>
</dbReference>
<dbReference type="PANTHER" id="PTHR21331:SF2">
    <property type="entry name" value="BRCA1-ASSOCIATED ATM ACTIVATOR 1"/>
    <property type="match status" value="1"/>
</dbReference>
<dbReference type="InterPro" id="IPR016024">
    <property type="entry name" value="ARM-type_fold"/>
</dbReference>
<keyword evidence="5" id="KW-1185">Reference proteome</keyword>
<evidence type="ECO:0000256" key="2">
    <source>
        <dbReference type="ARBA" id="ARBA00022490"/>
    </source>
</evidence>
<keyword evidence="2" id="KW-0963">Cytoplasm</keyword>
<dbReference type="GO" id="GO:0005634">
    <property type="term" value="C:nucleus"/>
    <property type="evidence" value="ECO:0007669"/>
    <property type="project" value="TreeGrafter"/>
</dbReference>
<comment type="subcellular location">
    <subcellularLocation>
        <location evidence="1">Cytoplasm</location>
    </subcellularLocation>
</comment>
<gene>
    <name evidence="4" type="ORF">PECUL_23A060363</name>
</gene>
<dbReference type="SUPFAM" id="SSF48371">
    <property type="entry name" value="ARM repeat"/>
    <property type="match status" value="2"/>
</dbReference>
<dbReference type="GO" id="GO:0005737">
    <property type="term" value="C:cytoplasm"/>
    <property type="evidence" value="ECO:0007669"/>
    <property type="project" value="UniProtKB-SubCell"/>
</dbReference>
<comment type="similarity">
    <text evidence="3">Belongs to the BRAT1 family.</text>
</comment>